<feature type="non-terminal residue" evidence="3">
    <location>
        <position position="1"/>
    </location>
</feature>
<sequence length="333" mass="37430">PGIRFPETIISSLQNLNFDIISKEFGLPFVIQFDRGHTGGGTIFIREEAQLRSLAREFPKRIVRTAKMISGTAWTINACVTRFGIDYGGLSKQITGIKGLTKMEGGTVGNDWSASKHLDSSTINQVTEMTRRIGSEMYKANYSGIFGVDFIIDDGGEVFVIEVNARPVASISMHNKIMLQHKLIPFHLLHISEFLFASDAEYLNFINQKTGQNLKPAEMTAFIQDLNIASIKPIEASQIILRNTSNQEEKVKKKIESGVYNQNGWVRSGYSIDHIQEENEFLVQYAEKKRTISPNSEVGRIQAKESIINQDGKIEKKFHKAIKKMQQGITKLS</sequence>
<dbReference type="Proteomes" id="UP000748332">
    <property type="component" value="Unassembled WGS sequence"/>
</dbReference>
<reference evidence="3" key="2">
    <citation type="journal article" date="2021" name="Microbiome">
        <title>Successional dynamics and alternative stable states in a saline activated sludge microbial community over 9 years.</title>
        <authorList>
            <person name="Wang Y."/>
            <person name="Ye J."/>
            <person name="Ju F."/>
            <person name="Liu L."/>
            <person name="Boyd J.A."/>
            <person name="Deng Y."/>
            <person name="Parks D.H."/>
            <person name="Jiang X."/>
            <person name="Yin X."/>
            <person name="Woodcroft B.J."/>
            <person name="Tyson G.W."/>
            <person name="Hugenholtz P."/>
            <person name="Polz M.F."/>
            <person name="Zhang T."/>
        </authorList>
    </citation>
    <scope>NUCLEOTIDE SEQUENCE</scope>
    <source>
        <strain evidence="3">HKST-UBA16</strain>
    </source>
</reference>
<feature type="domain" description="ATP-grasp" evidence="2">
    <location>
        <begin position="124"/>
        <end position="192"/>
    </location>
</feature>
<comment type="caution">
    <text evidence="3">The sequence shown here is derived from an EMBL/GenBank/DDBJ whole genome shotgun (WGS) entry which is preliminary data.</text>
</comment>
<dbReference type="PROSITE" id="PS50975">
    <property type="entry name" value="ATP_GRASP"/>
    <property type="match status" value="1"/>
</dbReference>
<dbReference type="Pfam" id="PF02655">
    <property type="entry name" value="ATP-grasp_3"/>
    <property type="match status" value="1"/>
</dbReference>
<dbReference type="SUPFAM" id="SSF56059">
    <property type="entry name" value="Glutathione synthetase ATP-binding domain-like"/>
    <property type="match status" value="1"/>
</dbReference>
<evidence type="ECO:0000256" key="1">
    <source>
        <dbReference type="PROSITE-ProRule" id="PRU00409"/>
    </source>
</evidence>
<protein>
    <submittedName>
        <fullName evidence="3">ATP-grasp domain-containing protein</fullName>
    </submittedName>
</protein>
<dbReference type="GO" id="GO:0046872">
    <property type="term" value="F:metal ion binding"/>
    <property type="evidence" value="ECO:0007669"/>
    <property type="project" value="InterPro"/>
</dbReference>
<keyword evidence="1" id="KW-0067">ATP-binding</keyword>
<name>A0A955I5L7_9BACT</name>
<dbReference type="AlphaFoldDB" id="A0A955I5L7"/>
<dbReference type="GO" id="GO:0005524">
    <property type="term" value="F:ATP binding"/>
    <property type="evidence" value="ECO:0007669"/>
    <property type="project" value="UniProtKB-UniRule"/>
</dbReference>
<dbReference type="EMBL" id="JAGQLM010000053">
    <property type="protein sequence ID" value="MCA9374953.1"/>
    <property type="molecule type" value="Genomic_DNA"/>
</dbReference>
<evidence type="ECO:0000313" key="4">
    <source>
        <dbReference type="Proteomes" id="UP000748332"/>
    </source>
</evidence>
<evidence type="ECO:0000313" key="3">
    <source>
        <dbReference type="EMBL" id="MCA9374953.1"/>
    </source>
</evidence>
<gene>
    <name evidence="3" type="ORF">KC622_01335</name>
</gene>
<keyword evidence="1" id="KW-0547">Nucleotide-binding</keyword>
<dbReference type="InterPro" id="IPR011761">
    <property type="entry name" value="ATP-grasp"/>
</dbReference>
<accession>A0A955I5L7</accession>
<evidence type="ECO:0000259" key="2">
    <source>
        <dbReference type="PROSITE" id="PS50975"/>
    </source>
</evidence>
<reference evidence="3" key="1">
    <citation type="submission" date="2020-04" db="EMBL/GenBank/DDBJ databases">
        <authorList>
            <person name="Zhang T."/>
        </authorList>
    </citation>
    <scope>NUCLEOTIDE SEQUENCE</scope>
    <source>
        <strain evidence="3">HKST-UBA16</strain>
    </source>
</reference>
<dbReference type="InterPro" id="IPR003806">
    <property type="entry name" value="ATP-grasp_PylC-type"/>
</dbReference>
<proteinExistence type="predicted"/>
<organism evidence="3 4">
    <name type="scientific">Candidatus Dojkabacteria bacterium</name>
    <dbReference type="NCBI Taxonomy" id="2099670"/>
    <lineage>
        <taxon>Bacteria</taxon>
        <taxon>Candidatus Dojkabacteria</taxon>
    </lineage>
</organism>
<dbReference type="Gene3D" id="3.30.470.20">
    <property type="entry name" value="ATP-grasp fold, B domain"/>
    <property type="match status" value="1"/>
</dbReference>